<dbReference type="EMBL" id="FWFD01000009">
    <property type="protein sequence ID" value="SLM85901.1"/>
    <property type="molecule type" value="Genomic_DNA"/>
</dbReference>
<dbReference type="CDD" id="cd04301">
    <property type="entry name" value="NAT_SF"/>
    <property type="match status" value="1"/>
</dbReference>
<evidence type="ECO:0000313" key="2">
    <source>
        <dbReference type="EMBL" id="SLM85901.1"/>
    </source>
</evidence>
<dbReference type="InterPro" id="IPR016181">
    <property type="entry name" value="Acyl_CoA_acyltransferase"/>
</dbReference>
<dbReference type="AlphaFoldDB" id="A0A1X6WNJ7"/>
<sequence length="144" mass="16964">MISIIFDNRQWVKAASYYLRTLIFVQEQKISPKAEFDAYDSDQTNYLVIFYDKTPIATGRYQQDDITTVRPDRVCVKREWRKKGLGRRVILELEQQGRKNSCTLSRIHGEKQAVPFYEKLGYQVVSDEFIEDGIICVKLEKNIF</sequence>
<keyword evidence="3" id="KW-1185">Reference proteome</keyword>
<reference evidence="3" key="1">
    <citation type="submission" date="2017-02" db="EMBL/GenBank/DDBJ databases">
        <authorList>
            <person name="Dridi B."/>
        </authorList>
    </citation>
    <scope>NUCLEOTIDE SEQUENCE [LARGE SCALE GENOMIC DNA]</scope>
    <source>
        <strain evidence="3">bH819</strain>
    </source>
</reference>
<accession>A0A1X6WNJ7</accession>
<dbReference type="RefSeq" id="WP_179203817.1">
    <property type="nucleotide sequence ID" value="NZ_FWFD01000009.1"/>
</dbReference>
<dbReference type="Gene3D" id="3.40.630.30">
    <property type="match status" value="1"/>
</dbReference>
<evidence type="ECO:0000313" key="3">
    <source>
        <dbReference type="Proteomes" id="UP000195918"/>
    </source>
</evidence>
<dbReference type="SUPFAM" id="SSF55729">
    <property type="entry name" value="Acyl-CoA N-acyltransferases (Nat)"/>
    <property type="match status" value="1"/>
</dbReference>
<dbReference type="Pfam" id="PF13673">
    <property type="entry name" value="Acetyltransf_10"/>
    <property type="match status" value="1"/>
</dbReference>
<dbReference type="Proteomes" id="UP000195918">
    <property type="component" value="Unassembled WGS sequence"/>
</dbReference>
<dbReference type="PROSITE" id="PS51186">
    <property type="entry name" value="GNAT"/>
    <property type="match status" value="1"/>
</dbReference>
<organism evidence="2 3">
    <name type="scientific">Vagococcus fluvialis bH819</name>
    <dbReference type="NCBI Taxonomy" id="1255619"/>
    <lineage>
        <taxon>Bacteria</taxon>
        <taxon>Bacillati</taxon>
        <taxon>Bacillota</taxon>
        <taxon>Bacilli</taxon>
        <taxon>Lactobacillales</taxon>
        <taxon>Enterococcaceae</taxon>
        <taxon>Vagococcus</taxon>
    </lineage>
</organism>
<protein>
    <submittedName>
        <fullName evidence="2">GNAT family acetyltransferase YjcF</fullName>
    </submittedName>
</protein>
<gene>
    <name evidence="2" type="ORF">FM121_07350</name>
</gene>
<name>A0A1X6WNJ7_9ENTE</name>
<keyword evidence="2" id="KW-0808">Transferase</keyword>
<evidence type="ECO:0000259" key="1">
    <source>
        <dbReference type="PROSITE" id="PS51186"/>
    </source>
</evidence>
<dbReference type="InterPro" id="IPR000182">
    <property type="entry name" value="GNAT_dom"/>
</dbReference>
<dbReference type="GO" id="GO:0016747">
    <property type="term" value="F:acyltransferase activity, transferring groups other than amino-acyl groups"/>
    <property type="evidence" value="ECO:0007669"/>
    <property type="project" value="InterPro"/>
</dbReference>
<proteinExistence type="predicted"/>
<feature type="domain" description="N-acetyltransferase" evidence="1">
    <location>
        <begin position="3"/>
        <end position="141"/>
    </location>
</feature>